<proteinExistence type="predicted"/>
<dbReference type="Proteomes" id="UP000327044">
    <property type="component" value="Unassembled WGS sequence"/>
</dbReference>
<comment type="caution">
    <text evidence="3">The sequence shown here is derived from an EMBL/GenBank/DDBJ whole genome shotgun (WGS) entry which is preliminary data.</text>
</comment>
<gene>
    <name evidence="2" type="ORF">PPYR_02829</name>
    <name evidence="3" type="ORF">PPYR_12861</name>
</gene>
<sequence length="339" mass="38725">MLLVLFSTSLLRVALFSCLIGFSPLRLYFFSSPGPRFFFSFRHPFYACSVFFPRLFVSSFSRLLVCSHLPVFSSSGFIAFFRLLAPRFLIARRFYSSSRLILYFFSFPRLIRPSTYFSSRCLLPPSHARSPFRLLIFSSSSKLLVSSSPHFVVSLLVCLLVSATSKPPLPFVPQFSGNGCLESRAPRLLVFSYPGFLTHRILASSSLFFSSPSTIFVFSFPHPFCVSSIFFPRCFLSPRFLIFTSPLFLEFLFSSSRPFILFFFLDIFSASNRLLCCLLVPLSPRLVALSSPRASPPLLLASWFHRFLFFSSLFFFPFSYPDPLDFVTLRVFTSRPIAS</sequence>
<dbReference type="AlphaFoldDB" id="A0A5N4A7D9"/>
<dbReference type="InParanoid" id="A0A5N4A7D9"/>
<dbReference type="EMBL" id="VVIM01000011">
    <property type="protein sequence ID" value="KAB0791029.1"/>
    <property type="molecule type" value="Genomic_DNA"/>
</dbReference>
<keyword evidence="1" id="KW-0812">Transmembrane</keyword>
<organism evidence="3 4">
    <name type="scientific">Photinus pyralis</name>
    <name type="common">Common eastern firefly</name>
    <name type="synonym">Lampyris pyralis</name>
    <dbReference type="NCBI Taxonomy" id="7054"/>
    <lineage>
        <taxon>Eukaryota</taxon>
        <taxon>Metazoa</taxon>
        <taxon>Ecdysozoa</taxon>
        <taxon>Arthropoda</taxon>
        <taxon>Hexapoda</taxon>
        <taxon>Insecta</taxon>
        <taxon>Pterygota</taxon>
        <taxon>Neoptera</taxon>
        <taxon>Endopterygota</taxon>
        <taxon>Coleoptera</taxon>
        <taxon>Polyphaga</taxon>
        <taxon>Elateriformia</taxon>
        <taxon>Elateroidea</taxon>
        <taxon>Lampyridae</taxon>
        <taxon>Lampyrinae</taxon>
        <taxon>Photinus</taxon>
    </lineage>
</organism>
<reference evidence="3 4" key="1">
    <citation type="journal article" date="2018" name="Elife">
        <title>Firefly genomes illuminate parallel origins of bioluminescence in beetles.</title>
        <authorList>
            <person name="Fallon T.R."/>
            <person name="Lower S.E."/>
            <person name="Chang C.H."/>
            <person name="Bessho-Uehara M."/>
            <person name="Martin G.J."/>
            <person name="Bewick A.J."/>
            <person name="Behringer M."/>
            <person name="Debat H.J."/>
            <person name="Wong I."/>
            <person name="Day J.C."/>
            <person name="Suvorov A."/>
            <person name="Silva C.J."/>
            <person name="Stanger-Hall K.F."/>
            <person name="Hall D.W."/>
            <person name="Schmitz R.J."/>
            <person name="Nelson D.R."/>
            <person name="Lewis S.M."/>
            <person name="Shigenobu S."/>
            <person name="Bybee S.M."/>
            <person name="Larracuente A.M."/>
            <person name="Oba Y."/>
            <person name="Weng J.K."/>
        </authorList>
    </citation>
    <scope>NUCLEOTIDE SEQUENCE [LARGE SCALE GENOMIC DNA]</scope>
    <source>
        <strain evidence="3">1611_PpyrPB1</strain>
        <tissue evidence="3">Whole body</tissue>
    </source>
</reference>
<protein>
    <submittedName>
        <fullName evidence="3">Uncharacterized protein</fullName>
    </submittedName>
</protein>
<keyword evidence="1" id="KW-0472">Membrane</keyword>
<evidence type="ECO:0000313" key="3">
    <source>
        <dbReference type="EMBL" id="KAB0793241.1"/>
    </source>
</evidence>
<keyword evidence="4" id="KW-1185">Reference proteome</keyword>
<keyword evidence="1" id="KW-1133">Transmembrane helix</keyword>
<evidence type="ECO:0000256" key="1">
    <source>
        <dbReference type="SAM" id="Phobius"/>
    </source>
</evidence>
<dbReference type="EMBL" id="VVIM01000009">
    <property type="protein sequence ID" value="KAB0793241.1"/>
    <property type="molecule type" value="Genomic_DNA"/>
</dbReference>
<evidence type="ECO:0000313" key="4">
    <source>
        <dbReference type="Proteomes" id="UP000327044"/>
    </source>
</evidence>
<feature type="transmembrane region" description="Helical" evidence="1">
    <location>
        <begin position="6"/>
        <end position="25"/>
    </location>
</feature>
<reference evidence="3" key="2">
    <citation type="submission" date="2019-08" db="EMBL/GenBank/DDBJ databases">
        <authorList>
            <consortium name="Photinus pyralis genome working group"/>
            <person name="Fallon T.R."/>
            <person name="Sander Lower S.E."/>
            <person name="Weng J.-K."/>
        </authorList>
    </citation>
    <scope>NUCLEOTIDE SEQUENCE</scope>
    <source>
        <strain evidence="3">1611_PpyrPB1</strain>
        <tissue evidence="3">Whole body</tissue>
    </source>
</reference>
<evidence type="ECO:0000313" key="2">
    <source>
        <dbReference type="EMBL" id="KAB0791029.1"/>
    </source>
</evidence>
<feature type="transmembrane region" description="Helical" evidence="1">
    <location>
        <begin position="45"/>
        <end position="65"/>
    </location>
</feature>
<name>A0A5N4A7D9_PHOPY</name>
<accession>A0A5N4A7D9</accession>
<feature type="transmembrane region" description="Helical" evidence="1">
    <location>
        <begin position="71"/>
        <end position="90"/>
    </location>
</feature>